<dbReference type="PANTHER" id="PTHR14383">
    <property type="entry name" value="SWAP-70 RECOMBINASE"/>
    <property type="match status" value="1"/>
</dbReference>
<reference evidence="1 2" key="1">
    <citation type="submission" date="2024-05" db="EMBL/GenBank/DDBJ databases">
        <title>Genome sequencing and assembly of Indian major carp, Cirrhinus mrigala (Hamilton, 1822).</title>
        <authorList>
            <person name="Mohindra V."/>
            <person name="Chowdhury L.M."/>
            <person name="Lal K."/>
            <person name="Jena J.K."/>
        </authorList>
    </citation>
    <scope>NUCLEOTIDE SEQUENCE [LARGE SCALE GENOMIC DNA]</scope>
    <source>
        <strain evidence="1">CM1030</strain>
        <tissue evidence="1">Blood</tissue>
    </source>
</reference>
<dbReference type="Proteomes" id="UP001529510">
    <property type="component" value="Unassembled WGS sequence"/>
</dbReference>
<comment type="caution">
    <text evidence="1">The sequence shown here is derived from an EMBL/GenBank/DDBJ whole genome shotgun (WGS) entry which is preliminary data.</text>
</comment>
<gene>
    <name evidence="1" type="ORF">M9458_014946</name>
</gene>
<evidence type="ECO:0000313" key="1">
    <source>
        <dbReference type="EMBL" id="KAL0187847.1"/>
    </source>
</evidence>
<keyword evidence="2" id="KW-1185">Reference proteome</keyword>
<evidence type="ECO:0000313" key="2">
    <source>
        <dbReference type="Proteomes" id="UP001529510"/>
    </source>
</evidence>
<proteinExistence type="predicted"/>
<protein>
    <submittedName>
        <fullName evidence="1">Uncharacterized protein</fullName>
    </submittedName>
</protein>
<accession>A0ABD0QNU3</accession>
<dbReference type="EMBL" id="JAMKFB020000007">
    <property type="protein sequence ID" value="KAL0187847.1"/>
    <property type="molecule type" value="Genomic_DNA"/>
</dbReference>
<sequence>MFGAMGCSWNEGRFDDYKKQLSAKKKNLNAWELVELIGMGHFTKGINPQTLSMGISEVYQELVMDVIKQ</sequence>
<organism evidence="1 2">
    <name type="scientific">Cirrhinus mrigala</name>
    <name type="common">Mrigala</name>
    <dbReference type="NCBI Taxonomy" id="683832"/>
    <lineage>
        <taxon>Eukaryota</taxon>
        <taxon>Metazoa</taxon>
        <taxon>Chordata</taxon>
        <taxon>Craniata</taxon>
        <taxon>Vertebrata</taxon>
        <taxon>Euteleostomi</taxon>
        <taxon>Actinopterygii</taxon>
        <taxon>Neopterygii</taxon>
        <taxon>Teleostei</taxon>
        <taxon>Ostariophysi</taxon>
        <taxon>Cypriniformes</taxon>
        <taxon>Cyprinidae</taxon>
        <taxon>Labeoninae</taxon>
        <taxon>Labeonini</taxon>
        <taxon>Cirrhinus</taxon>
    </lineage>
</organism>
<dbReference type="PANTHER" id="PTHR14383:SF6">
    <property type="entry name" value="SWITCH-ASSOCIATED PROTEIN 70"/>
    <property type="match status" value="1"/>
</dbReference>
<name>A0ABD0QNU3_CIRMR</name>
<dbReference type="AlphaFoldDB" id="A0ABD0QNU3"/>
<feature type="non-terminal residue" evidence="1">
    <location>
        <position position="69"/>
    </location>
</feature>